<evidence type="ECO:0000256" key="3">
    <source>
        <dbReference type="ARBA" id="ARBA00022801"/>
    </source>
</evidence>
<dbReference type="SUPFAM" id="SSF89550">
    <property type="entry name" value="PHP domain-like"/>
    <property type="match status" value="1"/>
</dbReference>
<reference evidence="5" key="2">
    <citation type="journal article" date="2021" name="PeerJ">
        <title>Extensive microbial diversity within the chicken gut microbiome revealed by metagenomics and culture.</title>
        <authorList>
            <person name="Gilroy R."/>
            <person name="Ravi A."/>
            <person name="Getino M."/>
            <person name="Pursley I."/>
            <person name="Horton D.L."/>
            <person name="Alikhan N.F."/>
            <person name="Baker D."/>
            <person name="Gharbi K."/>
            <person name="Hall N."/>
            <person name="Watson M."/>
            <person name="Adriaenssens E.M."/>
            <person name="Foster-Nyarko E."/>
            <person name="Jarju S."/>
            <person name="Secka A."/>
            <person name="Antonio M."/>
            <person name="Oren A."/>
            <person name="Chaudhuri R.R."/>
            <person name="La Ragione R."/>
            <person name="Hildebrand F."/>
            <person name="Pallen M.J."/>
        </authorList>
    </citation>
    <scope>NUCLEOTIDE SEQUENCE</scope>
    <source>
        <strain evidence="5">ChiHjej13B12-12457</strain>
    </source>
</reference>
<dbReference type="GO" id="GO:0004725">
    <property type="term" value="F:protein tyrosine phosphatase activity"/>
    <property type="evidence" value="ECO:0007669"/>
    <property type="project" value="UniProtKB-EC"/>
</dbReference>
<reference evidence="5" key="1">
    <citation type="submission" date="2020-10" db="EMBL/GenBank/DDBJ databases">
        <authorList>
            <person name="Gilroy R."/>
        </authorList>
    </citation>
    <scope>NUCLEOTIDE SEQUENCE</scope>
    <source>
        <strain evidence="5">ChiHjej13B12-12457</strain>
    </source>
</reference>
<name>A0A9D1E091_9BACT</name>
<sequence length="221" mass="25388">MTDWHSHILPGVDDGFKSIEDSLSVLEQYGLAGIREVWLTPHIMEDVPNTTENLLLRFEELREAWHGEVQLHLAAEYMVDTLFEERLDSGDLLPLGRDGRHLLVETSYYNPPARMLAVLSEIKSKGYFPVLAHPERYEYMDMRYYALMSDTGVRFQLNLGSLAGIYGRHIQKKALHLLHNGYYDIIGTDLHRTAQLRLLLETPCANRSICRILASGKFMNI</sequence>
<comment type="catalytic activity">
    <reaction evidence="4">
        <text>O-phospho-L-tyrosyl-[protein] + H2O = L-tyrosyl-[protein] + phosphate</text>
        <dbReference type="Rhea" id="RHEA:10684"/>
        <dbReference type="Rhea" id="RHEA-COMP:10136"/>
        <dbReference type="Rhea" id="RHEA-COMP:20101"/>
        <dbReference type="ChEBI" id="CHEBI:15377"/>
        <dbReference type="ChEBI" id="CHEBI:43474"/>
        <dbReference type="ChEBI" id="CHEBI:46858"/>
        <dbReference type="ChEBI" id="CHEBI:61978"/>
        <dbReference type="EC" id="3.1.3.48"/>
    </reaction>
</comment>
<dbReference type="Gene3D" id="3.20.20.140">
    <property type="entry name" value="Metal-dependent hydrolases"/>
    <property type="match status" value="1"/>
</dbReference>
<dbReference type="PANTHER" id="PTHR39181:SF1">
    <property type="entry name" value="TYROSINE-PROTEIN PHOSPHATASE YWQE"/>
    <property type="match status" value="1"/>
</dbReference>
<dbReference type="GO" id="GO:0030145">
    <property type="term" value="F:manganese ion binding"/>
    <property type="evidence" value="ECO:0007669"/>
    <property type="project" value="InterPro"/>
</dbReference>
<evidence type="ECO:0000313" key="5">
    <source>
        <dbReference type="EMBL" id="HIR62231.1"/>
    </source>
</evidence>
<protein>
    <recommendedName>
        <fullName evidence="2">protein-tyrosine-phosphatase</fullName>
        <ecNumber evidence="2">3.1.3.48</ecNumber>
    </recommendedName>
</protein>
<dbReference type="Pfam" id="PF19567">
    <property type="entry name" value="CpsB_CapC"/>
    <property type="match status" value="1"/>
</dbReference>
<dbReference type="PANTHER" id="PTHR39181">
    <property type="entry name" value="TYROSINE-PROTEIN PHOSPHATASE YWQE"/>
    <property type="match status" value="1"/>
</dbReference>
<accession>A0A9D1E091</accession>
<keyword evidence="3" id="KW-0378">Hydrolase</keyword>
<organism evidence="5 6">
    <name type="scientific">Candidatus Coprenecus avistercoris</name>
    <dbReference type="NCBI Taxonomy" id="2840730"/>
    <lineage>
        <taxon>Bacteria</taxon>
        <taxon>Pseudomonadati</taxon>
        <taxon>Bacteroidota</taxon>
        <taxon>Bacteroidia</taxon>
        <taxon>Bacteroidales</taxon>
        <taxon>Rikenellaceae</taxon>
        <taxon>Rikenellaceae incertae sedis</taxon>
        <taxon>Candidatus Coprenecus</taxon>
    </lineage>
</organism>
<comment type="similarity">
    <text evidence="1">Belongs to the metallo-dependent hydrolases superfamily. CpsB/CapC family.</text>
</comment>
<dbReference type="EC" id="3.1.3.48" evidence="2"/>
<evidence type="ECO:0000256" key="1">
    <source>
        <dbReference type="ARBA" id="ARBA00005750"/>
    </source>
</evidence>
<dbReference type="EMBL" id="DVHI01000026">
    <property type="protein sequence ID" value="HIR62231.1"/>
    <property type="molecule type" value="Genomic_DNA"/>
</dbReference>
<evidence type="ECO:0000256" key="4">
    <source>
        <dbReference type="ARBA" id="ARBA00051722"/>
    </source>
</evidence>
<dbReference type="InterPro" id="IPR016195">
    <property type="entry name" value="Pol/histidinol_Pase-like"/>
</dbReference>
<evidence type="ECO:0000256" key="2">
    <source>
        <dbReference type="ARBA" id="ARBA00013064"/>
    </source>
</evidence>
<gene>
    <name evidence="5" type="ORF">IAC94_01735</name>
</gene>
<dbReference type="Proteomes" id="UP000886744">
    <property type="component" value="Unassembled WGS sequence"/>
</dbReference>
<proteinExistence type="inferred from homology"/>
<dbReference type="InterPro" id="IPR016667">
    <property type="entry name" value="Caps_polysacc_synth_CpsB/CapC"/>
</dbReference>
<dbReference type="AlphaFoldDB" id="A0A9D1E091"/>
<dbReference type="PIRSF" id="PIRSF016557">
    <property type="entry name" value="Caps_synth_CpsB"/>
    <property type="match status" value="1"/>
</dbReference>
<comment type="caution">
    <text evidence="5">The sequence shown here is derived from an EMBL/GenBank/DDBJ whole genome shotgun (WGS) entry which is preliminary data.</text>
</comment>
<evidence type="ECO:0000313" key="6">
    <source>
        <dbReference type="Proteomes" id="UP000886744"/>
    </source>
</evidence>